<proteinExistence type="predicted"/>
<protein>
    <submittedName>
        <fullName evidence="1">Uncharacterized protein</fullName>
    </submittedName>
</protein>
<dbReference type="EMBL" id="ACFY01000144">
    <property type="protein sequence ID" value="EEG92704.1"/>
    <property type="molecule type" value="Genomic_DNA"/>
</dbReference>
<evidence type="ECO:0000313" key="1">
    <source>
        <dbReference type="EMBL" id="EEG92704.1"/>
    </source>
</evidence>
<evidence type="ECO:0000313" key="2">
    <source>
        <dbReference type="Proteomes" id="UP000003561"/>
    </source>
</evidence>
<accession>C0FXD7</accession>
<name>C0FXD7_9FIRM</name>
<reference evidence="1 2" key="1">
    <citation type="submission" date="2009-02" db="EMBL/GenBank/DDBJ databases">
        <authorList>
            <person name="Fulton L."/>
            <person name="Clifton S."/>
            <person name="Fulton B."/>
            <person name="Xu J."/>
            <person name="Minx P."/>
            <person name="Pepin K.H."/>
            <person name="Johnson M."/>
            <person name="Bhonagiri V."/>
            <person name="Nash W.E."/>
            <person name="Mardis E.R."/>
            <person name="Wilson R.K."/>
        </authorList>
    </citation>
    <scope>NUCLEOTIDE SEQUENCE [LARGE SCALE GENOMIC DNA]</scope>
    <source>
        <strain evidence="1 2">DSM 16841</strain>
    </source>
</reference>
<gene>
    <name evidence="1" type="ORF">ROSEINA2194_03417</name>
</gene>
<dbReference type="AlphaFoldDB" id="C0FXD7"/>
<sequence length="42" mass="5065">MDERCDKMKKNGNATYCEKINKCRRNTYENKNIEKKTDCVFT</sequence>
<organism evidence="1 2">
    <name type="scientific">Roseburia inulinivorans DSM 16841</name>
    <dbReference type="NCBI Taxonomy" id="622312"/>
    <lineage>
        <taxon>Bacteria</taxon>
        <taxon>Bacillati</taxon>
        <taxon>Bacillota</taxon>
        <taxon>Clostridia</taxon>
        <taxon>Lachnospirales</taxon>
        <taxon>Lachnospiraceae</taxon>
        <taxon>Roseburia</taxon>
    </lineage>
</organism>
<reference evidence="1 2" key="2">
    <citation type="submission" date="2009-03" db="EMBL/GenBank/DDBJ databases">
        <title>Draft genome sequence of Roseburia inulinivorans (DSM 16841).</title>
        <authorList>
            <person name="Sudarsanam P."/>
            <person name="Ley R."/>
            <person name="Guruge J."/>
            <person name="Turnbaugh P.J."/>
            <person name="Mahowald M."/>
            <person name="Liep D."/>
            <person name="Gordon J."/>
        </authorList>
    </citation>
    <scope>NUCLEOTIDE SEQUENCE [LARGE SCALE GENOMIC DNA]</scope>
    <source>
        <strain evidence="1 2">DSM 16841</strain>
    </source>
</reference>
<dbReference type="Proteomes" id="UP000003561">
    <property type="component" value="Unassembled WGS sequence"/>
</dbReference>
<comment type="caution">
    <text evidence="1">The sequence shown here is derived from an EMBL/GenBank/DDBJ whole genome shotgun (WGS) entry which is preliminary data.</text>
</comment>